<name>A0AAQ0RWM5_STAXY</name>
<comment type="caution">
    <text evidence="2">The sequence shown here is derived from an EMBL/GenBank/DDBJ whole genome shotgun (WGS) entry which is preliminary data.</text>
</comment>
<feature type="transmembrane region" description="Helical" evidence="1">
    <location>
        <begin position="36"/>
        <end position="55"/>
    </location>
</feature>
<accession>A0AAQ0RWM5</accession>
<dbReference type="EMBL" id="QXUI01000009">
    <property type="protein sequence ID" value="RIM91203.1"/>
    <property type="molecule type" value="Genomic_DNA"/>
</dbReference>
<reference evidence="2 3" key="1">
    <citation type="journal article" date="2016" name="Front. Microbiol.">
        <title>Comprehensive Phylogenetic Analysis of Bovine Non-aureus Staphylococci Species Based on Whole-Genome Sequencing.</title>
        <authorList>
            <person name="Naushad S."/>
            <person name="Barkema H.W."/>
            <person name="Luby C."/>
            <person name="Condas L.A."/>
            <person name="Nobrega D.B."/>
            <person name="Carson D.A."/>
            <person name="De Buck J."/>
        </authorList>
    </citation>
    <scope>NUCLEOTIDE SEQUENCE [LARGE SCALE GENOMIC DNA]</scope>
    <source>
        <strain evidence="2 3">SNUC 1349</strain>
    </source>
</reference>
<evidence type="ECO:0000313" key="3">
    <source>
        <dbReference type="Proteomes" id="UP000285579"/>
    </source>
</evidence>
<feature type="transmembrane region" description="Helical" evidence="1">
    <location>
        <begin position="61"/>
        <end position="81"/>
    </location>
</feature>
<evidence type="ECO:0000313" key="2">
    <source>
        <dbReference type="EMBL" id="RIM91203.1"/>
    </source>
</evidence>
<keyword evidence="1" id="KW-1133">Transmembrane helix</keyword>
<feature type="transmembrane region" description="Helical" evidence="1">
    <location>
        <begin position="153"/>
        <end position="173"/>
    </location>
</feature>
<evidence type="ECO:0008006" key="4">
    <source>
        <dbReference type="Google" id="ProtNLM"/>
    </source>
</evidence>
<protein>
    <recommendedName>
        <fullName evidence="4">Membrane protein YmcC</fullName>
    </recommendedName>
</protein>
<gene>
    <name evidence="2" type="ORF">BU104_11680</name>
</gene>
<evidence type="ECO:0000256" key="1">
    <source>
        <dbReference type="SAM" id="Phobius"/>
    </source>
</evidence>
<sequence>MNWIVILLITAEILFWVFIILGLISRYLMRREKLGLFFFILTPVIDLTLIITMSLDLLNGAVATMAHGIAAVYIGVSIAFGKQMIRWADERFKYYVLKTDGRPIKNTGIKHAKNYLISWIRHVFAYIIGTGLLWIIIRIVGYSSNVTALVDVIKLWTLILMIDLLIALSYFIWPRPEKKS</sequence>
<dbReference type="Proteomes" id="UP000285579">
    <property type="component" value="Unassembled WGS sequence"/>
</dbReference>
<feature type="transmembrane region" description="Helical" evidence="1">
    <location>
        <begin position="123"/>
        <end position="141"/>
    </location>
</feature>
<dbReference type="RefSeq" id="WP_101104909.1">
    <property type="nucleotide sequence ID" value="NZ_CP066721.1"/>
</dbReference>
<organism evidence="2 3">
    <name type="scientific">Staphylococcus xylosus</name>
    <dbReference type="NCBI Taxonomy" id="1288"/>
    <lineage>
        <taxon>Bacteria</taxon>
        <taxon>Bacillati</taxon>
        <taxon>Bacillota</taxon>
        <taxon>Bacilli</taxon>
        <taxon>Bacillales</taxon>
        <taxon>Staphylococcaceae</taxon>
        <taxon>Staphylococcus</taxon>
    </lineage>
</organism>
<keyword evidence="1" id="KW-0472">Membrane</keyword>
<dbReference type="AlphaFoldDB" id="A0AAQ0RWM5"/>
<keyword evidence="1" id="KW-0812">Transmembrane</keyword>
<feature type="transmembrane region" description="Helical" evidence="1">
    <location>
        <begin position="6"/>
        <end position="24"/>
    </location>
</feature>
<proteinExistence type="predicted"/>